<name>A0A1A9BDP5_9ACTN</name>
<dbReference type="EMBL" id="FLRH01000004">
    <property type="protein sequence ID" value="SBT69185.1"/>
    <property type="molecule type" value="Genomic_DNA"/>
</dbReference>
<dbReference type="EMBL" id="FLRH01000003">
    <property type="protein sequence ID" value="SBT63965.1"/>
    <property type="molecule type" value="Genomic_DNA"/>
</dbReference>
<evidence type="ECO:0000313" key="1">
    <source>
        <dbReference type="EMBL" id="SBT63764.1"/>
    </source>
</evidence>
<keyword evidence="6" id="KW-1185">Reference proteome</keyword>
<dbReference type="InterPro" id="IPR056510">
    <property type="entry name" value="WapI"/>
</dbReference>
<evidence type="ECO:0000313" key="5">
    <source>
        <dbReference type="EMBL" id="SBT69185.1"/>
    </source>
</evidence>
<dbReference type="EMBL" id="FLRH01000003">
    <property type="protein sequence ID" value="SBT67277.1"/>
    <property type="molecule type" value="Genomic_DNA"/>
</dbReference>
<gene>
    <name evidence="1" type="ORF">GA0070622_0729</name>
    <name evidence="2" type="ORF">GA0070622_0933</name>
    <name evidence="3" type="ORF">GA0070622_4332</name>
    <name evidence="4" type="ORF">GA0070622_4345</name>
    <name evidence="5" type="ORF">GA0070622_6304</name>
</gene>
<dbReference type="RefSeq" id="WP_091568513.1">
    <property type="nucleotide sequence ID" value="NZ_FLRH01000003.1"/>
</dbReference>
<proteinExistence type="predicted"/>
<dbReference type="STRING" id="946078.GA0070622_0729"/>
<dbReference type="OrthoDB" id="3404075at2"/>
<dbReference type="AlphaFoldDB" id="A0A1A9BDP5"/>
<dbReference type="Proteomes" id="UP000199558">
    <property type="component" value="Unassembled WGS sequence"/>
</dbReference>
<reference evidence="6" key="2">
    <citation type="submission" date="2016-06" db="EMBL/GenBank/DDBJ databases">
        <authorList>
            <person name="Varghese N."/>
            <person name="Submissions Spin"/>
        </authorList>
    </citation>
    <scope>NUCLEOTIDE SEQUENCE [LARGE SCALE GENOMIC DNA]</scope>
    <source>
        <strain evidence="6">DSM 45794</strain>
    </source>
</reference>
<evidence type="ECO:0000313" key="3">
    <source>
        <dbReference type="EMBL" id="SBT67277.1"/>
    </source>
</evidence>
<dbReference type="Pfam" id="PF24716">
    <property type="entry name" value="WapI"/>
    <property type="match status" value="1"/>
</dbReference>
<accession>A0A1A9BDP5</accession>
<dbReference type="EMBL" id="FLRH01000003">
    <property type="protein sequence ID" value="SBT63764.1"/>
    <property type="molecule type" value="Genomic_DNA"/>
</dbReference>
<evidence type="ECO:0000313" key="2">
    <source>
        <dbReference type="EMBL" id="SBT63965.1"/>
    </source>
</evidence>
<dbReference type="EMBL" id="FLRH01000004">
    <property type="protein sequence ID" value="SBT67288.1"/>
    <property type="molecule type" value="Genomic_DNA"/>
</dbReference>
<organism evidence="4 6">
    <name type="scientific">Micromonospora sediminicola</name>
    <dbReference type="NCBI Taxonomy" id="946078"/>
    <lineage>
        <taxon>Bacteria</taxon>
        <taxon>Bacillati</taxon>
        <taxon>Actinomycetota</taxon>
        <taxon>Actinomycetes</taxon>
        <taxon>Micromonosporales</taxon>
        <taxon>Micromonosporaceae</taxon>
        <taxon>Micromonospora</taxon>
    </lineage>
</organism>
<evidence type="ECO:0000313" key="6">
    <source>
        <dbReference type="Proteomes" id="UP000199558"/>
    </source>
</evidence>
<sequence>MITGVTEPPELVIGLPNDDHLTVRVMGRMHPGSTDYWDGNWLISPISAHVGGFSAQLAAGLRVDELQTFRHGLELINQQLRGEAVLTSLEQWISLTVTCRPNGSLSVTGELADNPGIGNRLTFAITGLDQTNIPAMLTALSALESAYPLLGQP</sequence>
<protein>
    <submittedName>
        <fullName evidence="4">Uncharacterized protein</fullName>
    </submittedName>
</protein>
<reference evidence="4" key="1">
    <citation type="submission" date="2016-06" db="EMBL/GenBank/DDBJ databases">
        <authorList>
            <person name="Kjaerup R.B."/>
            <person name="Dalgaard T.S."/>
            <person name="Juul-Madsen H.R."/>
        </authorList>
    </citation>
    <scope>NUCLEOTIDE SEQUENCE [LARGE SCALE GENOMIC DNA]</scope>
    <source>
        <strain evidence="4">DSM 45794</strain>
    </source>
</reference>
<evidence type="ECO:0000313" key="4">
    <source>
        <dbReference type="EMBL" id="SBT67288.1"/>
    </source>
</evidence>